<sequence length="280" mass="30584">MAAKFFGQFLLEKGVIDAAQLLRALEIQRVSNPALGEIACEKGMLTADQALAINERQRREDRRFGDIAQSMGLLTADEVGVLLDAQKSRRKLFGEILVEEGFLDRERLESELRIHAGERDEAMRSLDALQAAHQLGRRMGNSIATCNKLFPRLLRTQCQFSSVADPKNPPTTDVMALVRVAAERPLAIGIACDTATMQAMAQAFLSIPAEACDDELALDALGELVNVLMGYVVKDNLPDDANYRASPPDFETPVSALDDGMHVLVSMTSQLGPFLLVLGD</sequence>
<dbReference type="InterPro" id="IPR028976">
    <property type="entry name" value="CheC-like_sf"/>
</dbReference>
<keyword evidence="1" id="KW-0145">Chemotaxis</keyword>
<accession>A0ABQ3C026</accession>
<dbReference type="SUPFAM" id="SSF160246">
    <property type="entry name" value="EspE N-terminal domain-like"/>
    <property type="match status" value="2"/>
</dbReference>
<organism evidence="3 4">
    <name type="scientific">Cognatilysobacter xinjiangensis</name>
    <dbReference type="NCBI Taxonomy" id="546892"/>
    <lineage>
        <taxon>Bacteria</taxon>
        <taxon>Pseudomonadati</taxon>
        <taxon>Pseudomonadota</taxon>
        <taxon>Gammaproteobacteria</taxon>
        <taxon>Lysobacterales</taxon>
        <taxon>Lysobacteraceae</taxon>
        <taxon>Cognatilysobacter</taxon>
    </lineage>
</organism>
<evidence type="ECO:0000256" key="1">
    <source>
        <dbReference type="ARBA" id="ARBA00022500"/>
    </source>
</evidence>
<dbReference type="Proteomes" id="UP000643403">
    <property type="component" value="Unassembled WGS sequence"/>
</dbReference>
<dbReference type="Gene3D" id="3.40.1550.10">
    <property type="entry name" value="CheC-like"/>
    <property type="match status" value="1"/>
</dbReference>
<evidence type="ECO:0000313" key="4">
    <source>
        <dbReference type="Proteomes" id="UP000643403"/>
    </source>
</evidence>
<feature type="domain" description="Chemotaxis phosphatase CheX-like" evidence="2">
    <location>
        <begin position="175"/>
        <end position="249"/>
    </location>
</feature>
<dbReference type="InterPro" id="IPR037257">
    <property type="entry name" value="T2SS_E_N_sf"/>
</dbReference>
<proteinExistence type="predicted"/>
<keyword evidence="4" id="KW-1185">Reference proteome</keyword>
<dbReference type="Pfam" id="PF13690">
    <property type="entry name" value="CheX"/>
    <property type="match status" value="1"/>
</dbReference>
<reference evidence="4" key="1">
    <citation type="journal article" date="2019" name="Int. J. Syst. Evol. Microbiol.">
        <title>The Global Catalogue of Microorganisms (GCM) 10K type strain sequencing project: providing services to taxonomists for standard genome sequencing and annotation.</title>
        <authorList>
            <consortium name="The Broad Institute Genomics Platform"/>
            <consortium name="The Broad Institute Genome Sequencing Center for Infectious Disease"/>
            <person name="Wu L."/>
            <person name="Ma J."/>
        </authorList>
    </citation>
    <scope>NUCLEOTIDE SEQUENCE [LARGE SCALE GENOMIC DNA]</scope>
    <source>
        <strain evidence="4">KCTC 22558</strain>
    </source>
</reference>
<dbReference type="EMBL" id="BMXY01000001">
    <property type="protein sequence ID" value="GGZ60038.1"/>
    <property type="molecule type" value="Genomic_DNA"/>
</dbReference>
<evidence type="ECO:0000259" key="2">
    <source>
        <dbReference type="Pfam" id="PF13690"/>
    </source>
</evidence>
<comment type="caution">
    <text evidence="3">The sequence shown here is derived from an EMBL/GenBank/DDBJ whole genome shotgun (WGS) entry which is preliminary data.</text>
</comment>
<gene>
    <name evidence="3" type="ORF">GCM10008101_12340</name>
</gene>
<dbReference type="InterPro" id="IPR028051">
    <property type="entry name" value="CheX-like_dom"/>
</dbReference>
<dbReference type="SUPFAM" id="SSF103039">
    <property type="entry name" value="CheC-like"/>
    <property type="match status" value="1"/>
</dbReference>
<dbReference type="RefSeq" id="WP_189447845.1">
    <property type="nucleotide sequence ID" value="NZ_BMXY01000001.1"/>
</dbReference>
<protein>
    <recommendedName>
        <fullName evidence="2">Chemotaxis phosphatase CheX-like domain-containing protein</fullName>
    </recommendedName>
</protein>
<evidence type="ECO:0000313" key="3">
    <source>
        <dbReference type="EMBL" id="GGZ60038.1"/>
    </source>
</evidence>
<name>A0ABQ3C026_9GAMM</name>